<evidence type="ECO:0000313" key="2">
    <source>
        <dbReference type="EMBL" id="TDQ39734.1"/>
    </source>
</evidence>
<evidence type="ECO:0000313" key="3">
    <source>
        <dbReference type="Proteomes" id="UP000295632"/>
    </source>
</evidence>
<feature type="transmembrane region" description="Helical" evidence="1">
    <location>
        <begin position="12"/>
        <end position="29"/>
    </location>
</feature>
<reference evidence="2 3" key="1">
    <citation type="submission" date="2019-03" db="EMBL/GenBank/DDBJ databases">
        <title>Genomic Encyclopedia of Type Strains, Phase IV (KMG-IV): sequencing the most valuable type-strain genomes for metagenomic binning, comparative biology and taxonomic classification.</title>
        <authorList>
            <person name="Goeker M."/>
        </authorList>
    </citation>
    <scope>NUCLEOTIDE SEQUENCE [LARGE SCALE GENOMIC DNA]</scope>
    <source>
        <strain evidence="2 3">DSM 28697</strain>
    </source>
</reference>
<name>A0A4R6U9I3_9BACI</name>
<dbReference type="Proteomes" id="UP000295632">
    <property type="component" value="Unassembled WGS sequence"/>
</dbReference>
<keyword evidence="1" id="KW-0812">Transmembrane</keyword>
<proteinExistence type="predicted"/>
<organism evidence="2 3">
    <name type="scientific">Aureibacillus halotolerans</name>
    <dbReference type="NCBI Taxonomy" id="1508390"/>
    <lineage>
        <taxon>Bacteria</taxon>
        <taxon>Bacillati</taxon>
        <taxon>Bacillota</taxon>
        <taxon>Bacilli</taxon>
        <taxon>Bacillales</taxon>
        <taxon>Bacillaceae</taxon>
        <taxon>Aureibacillus</taxon>
    </lineage>
</organism>
<dbReference type="AlphaFoldDB" id="A0A4R6U9I3"/>
<sequence length="50" mass="5974">MKIIDKNEPDNYLIYIALIVLSMVTFKGVKKIETKRLKLKQDMKDKSYRI</sequence>
<keyword evidence="3" id="KW-1185">Reference proteome</keyword>
<comment type="caution">
    <text evidence="2">The sequence shown here is derived from an EMBL/GenBank/DDBJ whole genome shotgun (WGS) entry which is preliminary data.</text>
</comment>
<keyword evidence="1" id="KW-0472">Membrane</keyword>
<protein>
    <submittedName>
        <fullName evidence="2">Uncharacterized protein</fullName>
    </submittedName>
</protein>
<keyword evidence="1" id="KW-1133">Transmembrane helix</keyword>
<accession>A0A4R6U9I3</accession>
<dbReference type="RefSeq" id="WP_166639248.1">
    <property type="nucleotide sequence ID" value="NZ_SNYJ01000007.1"/>
</dbReference>
<dbReference type="EMBL" id="SNYJ01000007">
    <property type="protein sequence ID" value="TDQ39734.1"/>
    <property type="molecule type" value="Genomic_DNA"/>
</dbReference>
<gene>
    <name evidence="2" type="ORF">EV213_107101</name>
</gene>
<evidence type="ECO:0000256" key="1">
    <source>
        <dbReference type="SAM" id="Phobius"/>
    </source>
</evidence>